<dbReference type="GO" id="GO:0005886">
    <property type="term" value="C:plasma membrane"/>
    <property type="evidence" value="ECO:0007669"/>
    <property type="project" value="TreeGrafter"/>
</dbReference>
<dbReference type="InterPro" id="IPR029787">
    <property type="entry name" value="Nucleotide_cyclase"/>
</dbReference>
<proteinExistence type="predicted"/>
<protein>
    <recommendedName>
        <fullName evidence="1">diguanylate cyclase</fullName>
        <ecNumber evidence="1">2.7.7.65</ecNumber>
    </recommendedName>
</protein>
<evidence type="ECO:0000313" key="5">
    <source>
        <dbReference type="EMBL" id="BAU49125.1"/>
    </source>
</evidence>
<dbReference type="SUPFAM" id="SSF55073">
    <property type="entry name" value="Nucleotide cyclase"/>
    <property type="match status" value="1"/>
</dbReference>
<sequence length="317" mass="34571">MAAAPAGAADLAAVDLFRDVRAASLAEFAAQTRVIEAAPGSVLQAADQLSDRIFFVIAGELRMYGDFREKRPRGIVDAGQSVGLHWALLQQPTEVAIVATEFARVLEVRLPQLDEFARRSHAFACNVNALYAAYLRGDNCLNVGARALAALHHRRGYTDELTQLHNERWLTAMLPRLLGRTRFDRAPLTVAMLAVDRLDKIHHEFGTIAGEQILAAVGQLLLDATRTTDLLACDDNRRFVAILPNTPADGGRILCERLLEEARVLRIGAPDDRPLPALTLSCGLVQFDGTTSAPQLIERLNALVQRAAEDGGDLLRA</sequence>
<gene>
    <name evidence="5" type="ORF">SVA_2577</name>
</gene>
<evidence type="ECO:0000259" key="3">
    <source>
        <dbReference type="PROSITE" id="PS50042"/>
    </source>
</evidence>
<evidence type="ECO:0000256" key="1">
    <source>
        <dbReference type="ARBA" id="ARBA00012528"/>
    </source>
</evidence>
<dbReference type="PANTHER" id="PTHR45138">
    <property type="entry name" value="REGULATORY COMPONENTS OF SENSORY TRANSDUCTION SYSTEM"/>
    <property type="match status" value="1"/>
</dbReference>
<dbReference type="InterPro" id="IPR018490">
    <property type="entry name" value="cNMP-bd_dom_sf"/>
</dbReference>
<name>A0A1B4V6R8_9GAMM</name>
<dbReference type="AlphaFoldDB" id="A0A1B4V6R8"/>
<dbReference type="GO" id="GO:0043709">
    <property type="term" value="P:cell adhesion involved in single-species biofilm formation"/>
    <property type="evidence" value="ECO:0007669"/>
    <property type="project" value="TreeGrafter"/>
</dbReference>
<evidence type="ECO:0000313" key="6">
    <source>
        <dbReference type="Proteomes" id="UP000218899"/>
    </source>
</evidence>
<dbReference type="Gene3D" id="2.60.120.10">
    <property type="entry name" value="Jelly Rolls"/>
    <property type="match status" value="1"/>
</dbReference>
<feature type="domain" description="GGDEF" evidence="4">
    <location>
        <begin position="186"/>
        <end position="317"/>
    </location>
</feature>
<dbReference type="InterPro" id="IPR050469">
    <property type="entry name" value="Diguanylate_Cyclase"/>
</dbReference>
<dbReference type="GO" id="GO:1902201">
    <property type="term" value="P:negative regulation of bacterial-type flagellum-dependent cell motility"/>
    <property type="evidence" value="ECO:0007669"/>
    <property type="project" value="TreeGrafter"/>
</dbReference>
<dbReference type="KEGG" id="sva:SVA_2577"/>
<dbReference type="InterPro" id="IPR043128">
    <property type="entry name" value="Rev_trsase/Diguanyl_cyclase"/>
</dbReference>
<evidence type="ECO:0000259" key="4">
    <source>
        <dbReference type="PROSITE" id="PS50887"/>
    </source>
</evidence>
<dbReference type="NCBIfam" id="TIGR00254">
    <property type="entry name" value="GGDEF"/>
    <property type="match status" value="1"/>
</dbReference>
<dbReference type="CDD" id="cd00038">
    <property type="entry name" value="CAP_ED"/>
    <property type="match status" value="1"/>
</dbReference>
<dbReference type="SUPFAM" id="SSF51206">
    <property type="entry name" value="cAMP-binding domain-like"/>
    <property type="match status" value="1"/>
</dbReference>
<evidence type="ECO:0000256" key="2">
    <source>
        <dbReference type="ARBA" id="ARBA00034247"/>
    </source>
</evidence>
<dbReference type="PROSITE" id="PS50042">
    <property type="entry name" value="CNMP_BINDING_3"/>
    <property type="match status" value="1"/>
</dbReference>
<dbReference type="InterPro" id="IPR000595">
    <property type="entry name" value="cNMP-bd_dom"/>
</dbReference>
<dbReference type="Proteomes" id="UP000218899">
    <property type="component" value="Chromosome"/>
</dbReference>
<dbReference type="InterPro" id="IPR000160">
    <property type="entry name" value="GGDEF_dom"/>
</dbReference>
<organism evidence="5 6">
    <name type="scientific">Sulfurifustis variabilis</name>
    <dbReference type="NCBI Taxonomy" id="1675686"/>
    <lineage>
        <taxon>Bacteria</taxon>
        <taxon>Pseudomonadati</taxon>
        <taxon>Pseudomonadota</taxon>
        <taxon>Gammaproteobacteria</taxon>
        <taxon>Acidiferrobacterales</taxon>
        <taxon>Acidiferrobacteraceae</taxon>
        <taxon>Sulfurifustis</taxon>
    </lineage>
</organism>
<accession>A0A1B4V6R8</accession>
<dbReference type="EMBL" id="AP014936">
    <property type="protein sequence ID" value="BAU49125.1"/>
    <property type="molecule type" value="Genomic_DNA"/>
</dbReference>
<dbReference type="PANTHER" id="PTHR45138:SF9">
    <property type="entry name" value="DIGUANYLATE CYCLASE DGCM-RELATED"/>
    <property type="match status" value="1"/>
</dbReference>
<dbReference type="InterPro" id="IPR014710">
    <property type="entry name" value="RmlC-like_jellyroll"/>
</dbReference>
<dbReference type="EC" id="2.7.7.65" evidence="1"/>
<dbReference type="Gene3D" id="3.30.70.270">
    <property type="match status" value="1"/>
</dbReference>
<dbReference type="SMART" id="SM00100">
    <property type="entry name" value="cNMP"/>
    <property type="match status" value="1"/>
</dbReference>
<dbReference type="CDD" id="cd01949">
    <property type="entry name" value="GGDEF"/>
    <property type="match status" value="1"/>
</dbReference>
<dbReference type="SMART" id="SM00267">
    <property type="entry name" value="GGDEF"/>
    <property type="match status" value="1"/>
</dbReference>
<dbReference type="Pfam" id="PF00027">
    <property type="entry name" value="cNMP_binding"/>
    <property type="match status" value="1"/>
</dbReference>
<reference evidence="5 6" key="1">
    <citation type="submission" date="2015-08" db="EMBL/GenBank/DDBJ databases">
        <title>Complete genome sequence of Sulfurifustis variabilis.</title>
        <authorList>
            <person name="Miura A."/>
            <person name="Kojima H."/>
            <person name="Fukui M."/>
        </authorList>
    </citation>
    <scope>NUCLEOTIDE SEQUENCE [LARGE SCALE GENOMIC DNA]</scope>
    <source>
        <strain evidence="6">skN76</strain>
    </source>
</reference>
<feature type="domain" description="Cyclic nucleotide-binding" evidence="3">
    <location>
        <begin position="16"/>
        <end position="108"/>
    </location>
</feature>
<dbReference type="GO" id="GO:0052621">
    <property type="term" value="F:diguanylate cyclase activity"/>
    <property type="evidence" value="ECO:0007669"/>
    <property type="project" value="UniProtKB-EC"/>
</dbReference>
<dbReference type="Pfam" id="PF00990">
    <property type="entry name" value="GGDEF"/>
    <property type="match status" value="1"/>
</dbReference>
<keyword evidence="6" id="KW-1185">Reference proteome</keyword>
<comment type="catalytic activity">
    <reaction evidence="2">
        <text>2 GTP = 3',3'-c-di-GMP + 2 diphosphate</text>
        <dbReference type="Rhea" id="RHEA:24898"/>
        <dbReference type="ChEBI" id="CHEBI:33019"/>
        <dbReference type="ChEBI" id="CHEBI:37565"/>
        <dbReference type="ChEBI" id="CHEBI:58805"/>
        <dbReference type="EC" id="2.7.7.65"/>
    </reaction>
</comment>
<dbReference type="PROSITE" id="PS50887">
    <property type="entry name" value="GGDEF"/>
    <property type="match status" value="1"/>
</dbReference>